<comment type="caution">
    <text evidence="3">The sequence shown here is derived from an EMBL/GenBank/DDBJ whole genome shotgun (WGS) entry which is preliminary data.</text>
</comment>
<dbReference type="Proteomes" id="UP000034746">
    <property type="component" value="Unassembled WGS sequence"/>
</dbReference>
<dbReference type="AlphaFoldDB" id="A0A0G0VBG5"/>
<reference evidence="3 4" key="1">
    <citation type="journal article" date="2015" name="Nature">
        <title>rRNA introns, odd ribosomes, and small enigmatic genomes across a large radiation of phyla.</title>
        <authorList>
            <person name="Brown C.T."/>
            <person name="Hug L.A."/>
            <person name="Thomas B.C."/>
            <person name="Sharon I."/>
            <person name="Castelle C.J."/>
            <person name="Singh A."/>
            <person name="Wilkins M.J."/>
            <person name="Williams K.H."/>
            <person name="Banfield J.F."/>
        </authorList>
    </citation>
    <scope>NUCLEOTIDE SEQUENCE [LARGE SCALE GENOMIC DNA]</scope>
</reference>
<organism evidence="3 4">
    <name type="scientific">Candidatus Uhrbacteria bacterium GW2011_GWF2_41_16</name>
    <dbReference type="NCBI Taxonomy" id="1618997"/>
    <lineage>
        <taxon>Bacteria</taxon>
        <taxon>Candidatus Uhriibacteriota</taxon>
    </lineage>
</organism>
<feature type="region of interest" description="Disordered" evidence="2">
    <location>
        <begin position="522"/>
        <end position="554"/>
    </location>
</feature>
<sequence length="554" mass="62623">MKRWILCLIVFGLSFLTGCSMDKFILLEAEQLPNKVAETEKFLSIVRVDYDTAISASKIPNLAGITTREKLAENFNKADASMKRGKRIASEVAELAKQNRHADEAVTKAKIANCKRTLTEVKQLASIPGERLWEWEGIFANAKPRSAVATKRVEEMNHEIDANLVGKGPVKLRVQVQSKSYPNKEKDLTARVDDIFKTKEELNGFLKTVQTQSALIEHGSAETDIVVLLNALDNVDETVEVITMALEDLKEKLEELDETYETVLIRLQKIPTFKIHLSKWNWGSEEYGDGTETALGWQDVSEDEWFSEQYAEDVVVESSGSEFYSGSSTEVSDKDIIYRYLATTFERKNGQEGEPIESEIEEELYEDYLEIVRKLHALFPDNGVIGREESSNHMDPEDNESIRQDLQVRVVTEMKVPGQYEEEANDSPSPDGVPLGLVGNPEYGQWQNGMDGVQTWHWHDYMLGHFHSHHVFITYWNPYPYSLYSPYSSWRREIGYGNCYDSFGNYTCRGAHTRGMYRSAYRTSRDTNMSPNSARGIRGAGPGARARGAGGGGK</sequence>
<evidence type="ECO:0000256" key="1">
    <source>
        <dbReference type="SAM" id="Coils"/>
    </source>
</evidence>
<protein>
    <recommendedName>
        <fullName evidence="5">DUF5667 domain-containing protein</fullName>
    </recommendedName>
</protein>
<gene>
    <name evidence="3" type="ORF">UU48_C0004G0022</name>
</gene>
<name>A0A0G0VBG5_9BACT</name>
<feature type="compositionally biased region" description="Gly residues" evidence="2">
    <location>
        <begin position="538"/>
        <end position="554"/>
    </location>
</feature>
<evidence type="ECO:0000313" key="4">
    <source>
        <dbReference type="Proteomes" id="UP000034746"/>
    </source>
</evidence>
<evidence type="ECO:0008006" key="5">
    <source>
        <dbReference type="Google" id="ProtNLM"/>
    </source>
</evidence>
<dbReference type="EMBL" id="LCAU01000004">
    <property type="protein sequence ID" value="KKR98229.1"/>
    <property type="molecule type" value="Genomic_DNA"/>
</dbReference>
<evidence type="ECO:0000313" key="3">
    <source>
        <dbReference type="EMBL" id="KKR98229.1"/>
    </source>
</evidence>
<evidence type="ECO:0000256" key="2">
    <source>
        <dbReference type="SAM" id="MobiDB-lite"/>
    </source>
</evidence>
<dbReference type="PROSITE" id="PS51257">
    <property type="entry name" value="PROKAR_LIPOPROTEIN"/>
    <property type="match status" value="1"/>
</dbReference>
<feature type="coiled-coil region" evidence="1">
    <location>
        <begin position="232"/>
        <end position="266"/>
    </location>
</feature>
<proteinExistence type="predicted"/>
<keyword evidence="1" id="KW-0175">Coiled coil</keyword>
<accession>A0A0G0VBG5</accession>